<protein>
    <submittedName>
        <fullName evidence="2">Uncharacterized protein</fullName>
    </submittedName>
</protein>
<reference evidence="2" key="1">
    <citation type="journal article" date="2020" name="Stud. Mycol.">
        <title>101 Dothideomycetes genomes: a test case for predicting lifestyles and emergence of pathogens.</title>
        <authorList>
            <person name="Haridas S."/>
            <person name="Albert R."/>
            <person name="Binder M."/>
            <person name="Bloem J."/>
            <person name="Labutti K."/>
            <person name="Salamov A."/>
            <person name="Andreopoulos B."/>
            <person name="Baker S."/>
            <person name="Barry K."/>
            <person name="Bills G."/>
            <person name="Bluhm B."/>
            <person name="Cannon C."/>
            <person name="Castanera R."/>
            <person name="Culley D."/>
            <person name="Daum C."/>
            <person name="Ezra D."/>
            <person name="Gonzalez J."/>
            <person name="Henrissat B."/>
            <person name="Kuo A."/>
            <person name="Liang C."/>
            <person name="Lipzen A."/>
            <person name="Lutzoni F."/>
            <person name="Magnuson J."/>
            <person name="Mondo S."/>
            <person name="Nolan M."/>
            <person name="Ohm R."/>
            <person name="Pangilinan J."/>
            <person name="Park H.-J."/>
            <person name="Ramirez L."/>
            <person name="Alfaro M."/>
            <person name="Sun H."/>
            <person name="Tritt A."/>
            <person name="Yoshinaga Y."/>
            <person name="Zwiers L.-H."/>
            <person name="Turgeon B."/>
            <person name="Goodwin S."/>
            <person name="Spatafora J."/>
            <person name="Crous P."/>
            <person name="Grigoriev I."/>
        </authorList>
    </citation>
    <scope>NUCLEOTIDE SEQUENCE</scope>
    <source>
        <strain evidence="2">CBS 207.26</strain>
    </source>
</reference>
<evidence type="ECO:0000313" key="2">
    <source>
        <dbReference type="EMBL" id="KAF2191918.1"/>
    </source>
</evidence>
<dbReference type="EMBL" id="ML994616">
    <property type="protein sequence ID" value="KAF2191918.1"/>
    <property type="molecule type" value="Genomic_DNA"/>
</dbReference>
<evidence type="ECO:0000313" key="3">
    <source>
        <dbReference type="Proteomes" id="UP000800200"/>
    </source>
</evidence>
<keyword evidence="3" id="KW-1185">Reference proteome</keyword>
<name>A0A6A6EMB8_9PEZI</name>
<evidence type="ECO:0000256" key="1">
    <source>
        <dbReference type="SAM" id="MobiDB-lite"/>
    </source>
</evidence>
<dbReference type="AlphaFoldDB" id="A0A6A6EMB8"/>
<feature type="region of interest" description="Disordered" evidence="1">
    <location>
        <begin position="181"/>
        <end position="220"/>
    </location>
</feature>
<gene>
    <name evidence="2" type="ORF">K469DRAFT_696008</name>
</gene>
<organism evidence="2 3">
    <name type="scientific">Zopfia rhizophila CBS 207.26</name>
    <dbReference type="NCBI Taxonomy" id="1314779"/>
    <lineage>
        <taxon>Eukaryota</taxon>
        <taxon>Fungi</taxon>
        <taxon>Dikarya</taxon>
        <taxon>Ascomycota</taxon>
        <taxon>Pezizomycotina</taxon>
        <taxon>Dothideomycetes</taxon>
        <taxon>Dothideomycetes incertae sedis</taxon>
        <taxon>Zopfiaceae</taxon>
        <taxon>Zopfia</taxon>
    </lineage>
</organism>
<dbReference type="Proteomes" id="UP000800200">
    <property type="component" value="Unassembled WGS sequence"/>
</dbReference>
<feature type="compositionally biased region" description="Basic residues" evidence="1">
    <location>
        <begin position="209"/>
        <end position="220"/>
    </location>
</feature>
<accession>A0A6A6EMB8</accession>
<proteinExistence type="predicted"/>
<sequence length="220" mass="24945">MSQAPPELALSPSPIPPSLRTAYIIRRKKYGDAIVDNWRVSYTPAEARKRYKEARRKAQKELDNYIPSDTDDKDKEKNRVVRCLDDSIKQMRHALPTPENDMSTGAKCSVVYKNTSPIQQFSQALKVVQRLDSIPDSLRQPCSKCNGPNEQQPLSVIQSATAAVTVGLPSPPSRINKRRISMTEREDDEAEHRTKRKQALVPLAYTKINRNHRYKTSSAT</sequence>